<name>H6LJR2_ACEWD</name>
<evidence type="ECO:0000313" key="2">
    <source>
        <dbReference type="Proteomes" id="UP000007177"/>
    </source>
</evidence>
<proteinExistence type="predicted"/>
<dbReference type="EMBL" id="CP002987">
    <property type="protein sequence ID" value="AFA47463.1"/>
    <property type="molecule type" value="Genomic_DNA"/>
</dbReference>
<dbReference type="HOGENOM" id="CLU_074324_0_0_9"/>
<reference evidence="2" key="1">
    <citation type="submission" date="2011-07" db="EMBL/GenBank/DDBJ databases">
        <title>Complete genome sequence of Acetobacterium woodii.</title>
        <authorList>
            <person name="Poehlein A."/>
            <person name="Schmidt S."/>
            <person name="Kaster A.-K."/>
            <person name="Goenrich M."/>
            <person name="Vollmers J."/>
            <person name="Thuermer A."/>
            <person name="Gottschalk G."/>
            <person name="Thauer R.K."/>
            <person name="Daniel R."/>
            <person name="Mueller V."/>
        </authorList>
    </citation>
    <scope>NUCLEOTIDE SEQUENCE [LARGE SCALE GENOMIC DNA]</scope>
    <source>
        <strain evidence="2">ATCC 29683 / DSM 1030 / JCM 2381 / KCTC 1655 / WB1</strain>
    </source>
</reference>
<sequence>MKTINDYNQAGEYLEKILLLRTAPIAIKLIGKDDEIPVDAIRPNKDLGKHISLCQAMAMSRRQRVTILMTKEDEWCWAPLVAFGLVECVEGQKSFDVVVDHLGVADMEAARKMFASFPRLEYGKYKGILIASLSTARFEPDLTLIYSNPAQLRSILFAVKNQSGQLVKSEFDAIDSCVYSIVKVIQENQYRITIPDPGEYERSLAPEDEIIFSVPKDKTKELILGLKFFDEIKLGYTQFQMEMKSDYARPDFYNTLFKMWDLEEGEVWKK</sequence>
<dbReference type="Pfam" id="PF02596">
    <property type="entry name" value="DUF169"/>
    <property type="match status" value="1"/>
</dbReference>
<dbReference type="KEGG" id="awo:Awo_c06690"/>
<accession>H6LJR2</accession>
<organism evidence="1 2">
    <name type="scientific">Acetobacterium woodii (strain ATCC 29683 / DSM 1030 / JCM 2381 / KCTC 1655 / WB1)</name>
    <dbReference type="NCBI Taxonomy" id="931626"/>
    <lineage>
        <taxon>Bacteria</taxon>
        <taxon>Bacillati</taxon>
        <taxon>Bacillota</taxon>
        <taxon>Clostridia</taxon>
        <taxon>Eubacteriales</taxon>
        <taxon>Eubacteriaceae</taxon>
        <taxon>Acetobacterium</taxon>
    </lineage>
</organism>
<dbReference type="eggNOG" id="COG2043">
    <property type="taxonomic scope" value="Bacteria"/>
</dbReference>
<evidence type="ECO:0000313" key="1">
    <source>
        <dbReference type="EMBL" id="AFA47463.1"/>
    </source>
</evidence>
<dbReference type="RefSeq" id="WP_014355066.1">
    <property type="nucleotide sequence ID" value="NC_016894.1"/>
</dbReference>
<protein>
    <submittedName>
        <fullName evidence="1">Uncharacterized protein</fullName>
    </submittedName>
</protein>
<keyword evidence="2" id="KW-1185">Reference proteome</keyword>
<gene>
    <name evidence="1" type="ordered locus">Awo_c06690</name>
</gene>
<dbReference type="AlphaFoldDB" id="H6LJR2"/>
<dbReference type="InterPro" id="IPR003748">
    <property type="entry name" value="DUF169"/>
</dbReference>
<dbReference type="PANTHER" id="PTHR37954">
    <property type="entry name" value="BLL4979 PROTEIN"/>
    <property type="match status" value="1"/>
</dbReference>
<dbReference type="STRING" id="931626.Awo_c06690"/>
<reference evidence="1 2" key="2">
    <citation type="journal article" date="2012" name="PLoS ONE">
        <title>An ancient pathway combining carbon dioxide fixation with the generation and utilization of a sodium ion gradient for ATP synthesis.</title>
        <authorList>
            <person name="Poehlein A."/>
            <person name="Schmidt S."/>
            <person name="Kaster A.K."/>
            <person name="Goenrich M."/>
            <person name="Vollmers J."/>
            <person name="Thurmer A."/>
            <person name="Bertsch J."/>
            <person name="Schuchmann K."/>
            <person name="Voigt B."/>
            <person name="Hecker M."/>
            <person name="Daniel R."/>
            <person name="Thauer R.K."/>
            <person name="Gottschalk G."/>
            <person name="Muller V."/>
        </authorList>
    </citation>
    <scope>NUCLEOTIDE SEQUENCE [LARGE SCALE GENOMIC DNA]</scope>
    <source>
        <strain evidence="2">ATCC 29683 / DSM 1030 / JCM 2381 / KCTC 1655 / WB1</strain>
    </source>
</reference>
<dbReference type="PANTHER" id="PTHR37954:SF3">
    <property type="entry name" value="DUF169 DOMAIN-CONTAINING PROTEIN"/>
    <property type="match status" value="1"/>
</dbReference>
<dbReference type="Proteomes" id="UP000007177">
    <property type="component" value="Chromosome"/>
</dbReference>